<accession>A0A1L7WE90</accession>
<evidence type="ECO:0008006" key="3">
    <source>
        <dbReference type="Google" id="ProtNLM"/>
    </source>
</evidence>
<evidence type="ECO:0000313" key="1">
    <source>
        <dbReference type="EMBL" id="CZR51097.1"/>
    </source>
</evidence>
<dbReference type="Proteomes" id="UP000184330">
    <property type="component" value="Unassembled WGS sequence"/>
</dbReference>
<dbReference type="OrthoDB" id="3552439at2759"/>
<keyword evidence="2" id="KW-1185">Reference proteome</keyword>
<sequence>MAETLATTAIVDAPEAMSCATPTNNTNTDAPTAISQALGNQTANDPLVAQPVDMKTALELNLGTEMIALYVGPKRKEFIVYKTPLCRSAKFFDAALNGPFIEGQERIMHLPEDDPGAFRSEKFCITELADKTMDAIQDMAHEYNLLKTLVKKDLLVQLNGEGPKKDVAPDSGEAAEEAIKPKKEKIILENKDIRLIWDLCKEQDEFDFFADFQHRYEENLQIPNLKILHDPRARKEDDKQDRCAFHCRVINFDCRPAEFNPAKPGWVPFRGGKAAVNEIGGEDN</sequence>
<protein>
    <recommendedName>
        <fullName evidence="3">BTB domain-containing protein</fullName>
    </recommendedName>
</protein>
<evidence type="ECO:0000313" key="2">
    <source>
        <dbReference type="Proteomes" id="UP000184330"/>
    </source>
</evidence>
<proteinExistence type="predicted"/>
<dbReference type="EMBL" id="FJOG01000001">
    <property type="protein sequence ID" value="CZR51097.1"/>
    <property type="molecule type" value="Genomic_DNA"/>
</dbReference>
<dbReference type="AlphaFoldDB" id="A0A1L7WE90"/>
<dbReference type="PANTHER" id="PTHR47843">
    <property type="entry name" value="BTB DOMAIN-CONTAINING PROTEIN-RELATED"/>
    <property type="match status" value="1"/>
</dbReference>
<organism evidence="1 2">
    <name type="scientific">Phialocephala subalpina</name>
    <dbReference type="NCBI Taxonomy" id="576137"/>
    <lineage>
        <taxon>Eukaryota</taxon>
        <taxon>Fungi</taxon>
        <taxon>Dikarya</taxon>
        <taxon>Ascomycota</taxon>
        <taxon>Pezizomycotina</taxon>
        <taxon>Leotiomycetes</taxon>
        <taxon>Helotiales</taxon>
        <taxon>Mollisiaceae</taxon>
        <taxon>Phialocephala</taxon>
        <taxon>Phialocephala fortinii species complex</taxon>
    </lineage>
</organism>
<name>A0A1L7WE90_9HELO</name>
<gene>
    <name evidence="1" type="ORF">PAC_00972</name>
</gene>
<reference evidence="1 2" key="1">
    <citation type="submission" date="2016-03" db="EMBL/GenBank/DDBJ databases">
        <authorList>
            <person name="Ploux O."/>
        </authorList>
    </citation>
    <scope>NUCLEOTIDE SEQUENCE [LARGE SCALE GENOMIC DNA]</scope>
    <source>
        <strain evidence="1 2">UAMH 11012</strain>
    </source>
</reference>